<dbReference type="AlphaFoldDB" id="A0AAV6YQA5"/>
<evidence type="ECO:0000256" key="1">
    <source>
        <dbReference type="SAM" id="Phobius"/>
    </source>
</evidence>
<accession>A0AAV6YQA5</accession>
<keyword evidence="1" id="KW-1133">Transmembrane helix</keyword>
<keyword evidence="1" id="KW-0812">Transmembrane</keyword>
<organism evidence="2 3">
    <name type="scientific">Engystomops pustulosus</name>
    <name type="common">Tungara frog</name>
    <name type="synonym">Physalaemus pustulosus</name>
    <dbReference type="NCBI Taxonomy" id="76066"/>
    <lineage>
        <taxon>Eukaryota</taxon>
        <taxon>Metazoa</taxon>
        <taxon>Chordata</taxon>
        <taxon>Craniata</taxon>
        <taxon>Vertebrata</taxon>
        <taxon>Euteleostomi</taxon>
        <taxon>Amphibia</taxon>
        <taxon>Batrachia</taxon>
        <taxon>Anura</taxon>
        <taxon>Neobatrachia</taxon>
        <taxon>Hyloidea</taxon>
        <taxon>Leptodactylidae</taxon>
        <taxon>Leiuperinae</taxon>
        <taxon>Engystomops</taxon>
    </lineage>
</organism>
<feature type="transmembrane region" description="Helical" evidence="1">
    <location>
        <begin position="35"/>
        <end position="61"/>
    </location>
</feature>
<gene>
    <name evidence="2" type="ORF">GDO81_026892</name>
</gene>
<comment type="caution">
    <text evidence="2">The sequence shown here is derived from an EMBL/GenBank/DDBJ whole genome shotgun (WGS) entry which is preliminary data.</text>
</comment>
<keyword evidence="1" id="KW-0472">Membrane</keyword>
<dbReference type="EMBL" id="WNYA01048340">
    <property type="protein sequence ID" value="KAG8536211.1"/>
    <property type="molecule type" value="Genomic_DNA"/>
</dbReference>
<dbReference type="Proteomes" id="UP000824782">
    <property type="component" value="Unassembled WGS sequence"/>
</dbReference>
<evidence type="ECO:0000313" key="3">
    <source>
        <dbReference type="Proteomes" id="UP000824782"/>
    </source>
</evidence>
<name>A0AAV6YQA5_ENGPU</name>
<protein>
    <submittedName>
        <fullName evidence="2">Uncharacterized protein</fullName>
    </submittedName>
</protein>
<evidence type="ECO:0000313" key="2">
    <source>
        <dbReference type="EMBL" id="KAG8536211.1"/>
    </source>
</evidence>
<proteinExistence type="predicted"/>
<keyword evidence="3" id="KW-1185">Reference proteome</keyword>
<sequence length="70" mass="7969">MEAPPLISLPVVPPGVRQWFCPPRGLHQLHLPLTILPGAILFCAVVIFTLYPMLIFITTFFKKNILRQRS</sequence>
<reference evidence="2" key="1">
    <citation type="thesis" date="2020" institute="ProQuest LLC" country="789 East Eisenhower Parkway, Ann Arbor, MI, USA">
        <title>Comparative Genomics and Chromosome Evolution.</title>
        <authorList>
            <person name="Mudd A.B."/>
        </authorList>
    </citation>
    <scope>NUCLEOTIDE SEQUENCE</scope>
    <source>
        <strain evidence="2">237g6f4</strain>
        <tissue evidence="2">Blood</tissue>
    </source>
</reference>